<comment type="caution">
    <text evidence="4">The sequence shown here is derived from an EMBL/GenBank/DDBJ whole genome shotgun (WGS) entry which is preliminary data.</text>
</comment>
<proteinExistence type="predicted"/>
<dbReference type="Gene3D" id="2.60.200.20">
    <property type="match status" value="1"/>
</dbReference>
<name>A0ABS0U8Z7_9GAMM</name>
<feature type="domain" description="Type VI secretion system FHA" evidence="3">
    <location>
        <begin position="381"/>
        <end position="557"/>
    </location>
</feature>
<protein>
    <submittedName>
        <fullName evidence="4">FHA domain-containing protein</fullName>
    </submittedName>
</protein>
<evidence type="ECO:0000259" key="3">
    <source>
        <dbReference type="Pfam" id="PF20232"/>
    </source>
</evidence>
<dbReference type="EMBL" id="JACOII010000061">
    <property type="protein sequence ID" value="MBI6550362.1"/>
    <property type="molecule type" value="Genomic_DNA"/>
</dbReference>
<dbReference type="Pfam" id="PF20232">
    <property type="entry name" value="T6SS_FHA_C"/>
    <property type="match status" value="1"/>
</dbReference>
<gene>
    <name evidence="4" type="ORF">H8A87_17105</name>
</gene>
<organism evidence="4 5">
    <name type="scientific">Xenorhabdus lircayensis</name>
    <dbReference type="NCBI Taxonomy" id="2763499"/>
    <lineage>
        <taxon>Bacteria</taxon>
        <taxon>Pseudomonadati</taxon>
        <taxon>Pseudomonadota</taxon>
        <taxon>Gammaproteobacteria</taxon>
        <taxon>Enterobacterales</taxon>
        <taxon>Morganellaceae</taxon>
        <taxon>Xenorhabdus</taxon>
    </lineage>
</organism>
<feature type="compositionally biased region" description="Polar residues" evidence="1">
    <location>
        <begin position="319"/>
        <end position="343"/>
    </location>
</feature>
<evidence type="ECO:0000256" key="1">
    <source>
        <dbReference type="SAM" id="MobiDB-lite"/>
    </source>
</evidence>
<dbReference type="CDD" id="cd00060">
    <property type="entry name" value="FHA"/>
    <property type="match status" value="1"/>
</dbReference>
<evidence type="ECO:0000259" key="2">
    <source>
        <dbReference type="Pfam" id="PF00498"/>
    </source>
</evidence>
<feature type="domain" description="FHA" evidence="2">
    <location>
        <begin position="29"/>
        <end position="97"/>
    </location>
</feature>
<dbReference type="InterPro" id="IPR046883">
    <property type="entry name" value="T6SS_FHA_C"/>
</dbReference>
<accession>A0ABS0U8Z7</accession>
<dbReference type="InterPro" id="IPR000253">
    <property type="entry name" value="FHA_dom"/>
</dbReference>
<dbReference type="Pfam" id="PF00498">
    <property type="entry name" value="FHA"/>
    <property type="match status" value="1"/>
</dbReference>
<evidence type="ECO:0000313" key="4">
    <source>
        <dbReference type="EMBL" id="MBI6550362.1"/>
    </source>
</evidence>
<sequence length="571" mass="63770">MVMRFTIVKNIGTNQPPQLSCDFSPPGGTIGRSTDNNWVLPDEDQAIARSQAIVSISADGECRITNRGAASEILLNTIPMAPDRQIEVRDGDVLNIGDYQIQVINIDQSVPPSATTRVLNTTQTPTSKPEEIPSAVWEGLENIFTAPDVTSTSTTSTQKNQQISQELHDNNPLIKPQQHQERNPINPLEQMETTIDLDTLQFRATDPITMFTSDTDFQQENILNDSTPSTLLQQNNQYGNRSDKWEVDPLALFSDKHAQSLKNDDPLNLMLNNAEPLVAPDEAAISELQERPGQDNSLYFTQESSSPLPSLFATEETTRSSTDPVKHQYSASNPPFRNKNNGNRAYERLDIDPITIKYTPNSHPTEGVKLEGKLLAALLDGMGLNHIQRPQFDEHAMYQLGKLLSQLSQGIMALNASRTLLKHEADTDMTQILVDANNPFKLLPSGQAVLVQMFGNQMPGFMSPEQATRDILIELQAHQLGMIAGLRTIATDILQSFEPTIIEQKAREEGGLPRLSLSSTYKASLWDYLIQSYQKTVNKPEQSYPLFGENFWQTYEAEINQYKDSQNKSKK</sequence>
<evidence type="ECO:0000313" key="5">
    <source>
        <dbReference type="Proteomes" id="UP000696184"/>
    </source>
</evidence>
<feature type="region of interest" description="Disordered" evidence="1">
    <location>
        <begin position="313"/>
        <end position="343"/>
    </location>
</feature>
<dbReference type="SUPFAM" id="SSF49879">
    <property type="entry name" value="SMAD/FHA domain"/>
    <property type="match status" value="1"/>
</dbReference>
<dbReference type="Proteomes" id="UP000696184">
    <property type="component" value="Unassembled WGS sequence"/>
</dbReference>
<reference evidence="4 5" key="1">
    <citation type="submission" date="2020-08" db="EMBL/GenBank/DDBJ databases">
        <title>Description of Xenorhabdus lircayensis sp. nov., the symbiotic bacterium associated with the entomopathogenic nematode Steirnernema unicornum.</title>
        <authorList>
            <person name="Castaneda-Alvarez C."/>
            <person name="Prodan S."/>
            <person name="Zamorano A."/>
            <person name="San-Blas E."/>
            <person name="Aballay E."/>
        </authorList>
    </citation>
    <scope>NUCLEOTIDE SEQUENCE [LARGE SCALE GENOMIC DNA]</scope>
    <source>
        <strain evidence="4 5">VLS</strain>
    </source>
</reference>
<keyword evidence="5" id="KW-1185">Reference proteome</keyword>
<dbReference type="InterPro" id="IPR008984">
    <property type="entry name" value="SMAD_FHA_dom_sf"/>
</dbReference>